<protein>
    <submittedName>
        <fullName evidence="2">Uncharacterized protein</fullName>
    </submittedName>
</protein>
<feature type="region of interest" description="Disordered" evidence="1">
    <location>
        <begin position="42"/>
        <end position="80"/>
    </location>
</feature>
<gene>
    <name evidence="2" type="ORF">NP493_55g05033</name>
</gene>
<feature type="region of interest" description="Disordered" evidence="1">
    <location>
        <begin position="92"/>
        <end position="113"/>
    </location>
</feature>
<dbReference type="EMBL" id="JAODUO010000056">
    <property type="protein sequence ID" value="KAK2191236.1"/>
    <property type="molecule type" value="Genomic_DNA"/>
</dbReference>
<sequence length="113" mass="11616">MGSATHIPDWADTPTACTSHVVIESGNVTGTEPRPLALITCVSMSHDSGNSERTSNSSSSSSIRSKSSSKSSSSSSSYPSLSSITVLAIAGLKPPSEKVRAPAIPPVSNRKKT</sequence>
<dbReference type="Proteomes" id="UP001209878">
    <property type="component" value="Unassembled WGS sequence"/>
</dbReference>
<proteinExistence type="predicted"/>
<feature type="compositionally biased region" description="Low complexity" evidence="1">
    <location>
        <begin position="51"/>
        <end position="80"/>
    </location>
</feature>
<evidence type="ECO:0000313" key="3">
    <source>
        <dbReference type="Proteomes" id="UP001209878"/>
    </source>
</evidence>
<reference evidence="2" key="1">
    <citation type="journal article" date="2023" name="Mol. Biol. Evol.">
        <title>Third-Generation Sequencing Reveals the Adaptive Role of the Epigenome in Three Deep-Sea Polychaetes.</title>
        <authorList>
            <person name="Perez M."/>
            <person name="Aroh O."/>
            <person name="Sun Y."/>
            <person name="Lan Y."/>
            <person name="Juniper S.K."/>
            <person name="Young C.R."/>
            <person name="Angers B."/>
            <person name="Qian P.Y."/>
        </authorList>
    </citation>
    <scope>NUCLEOTIDE SEQUENCE</scope>
    <source>
        <strain evidence="2">R07B-5</strain>
    </source>
</reference>
<comment type="caution">
    <text evidence="2">The sequence shown here is derived from an EMBL/GenBank/DDBJ whole genome shotgun (WGS) entry which is preliminary data.</text>
</comment>
<name>A0AAD9PAI0_RIDPI</name>
<dbReference type="AlphaFoldDB" id="A0AAD9PAI0"/>
<evidence type="ECO:0000313" key="2">
    <source>
        <dbReference type="EMBL" id="KAK2191236.1"/>
    </source>
</evidence>
<keyword evidence="3" id="KW-1185">Reference proteome</keyword>
<evidence type="ECO:0000256" key="1">
    <source>
        <dbReference type="SAM" id="MobiDB-lite"/>
    </source>
</evidence>
<accession>A0AAD9PAI0</accession>
<organism evidence="2 3">
    <name type="scientific">Ridgeia piscesae</name>
    <name type="common">Tubeworm</name>
    <dbReference type="NCBI Taxonomy" id="27915"/>
    <lineage>
        <taxon>Eukaryota</taxon>
        <taxon>Metazoa</taxon>
        <taxon>Spiralia</taxon>
        <taxon>Lophotrochozoa</taxon>
        <taxon>Annelida</taxon>
        <taxon>Polychaeta</taxon>
        <taxon>Sedentaria</taxon>
        <taxon>Canalipalpata</taxon>
        <taxon>Sabellida</taxon>
        <taxon>Siboglinidae</taxon>
        <taxon>Ridgeia</taxon>
    </lineage>
</organism>